<dbReference type="Pfam" id="PF00912">
    <property type="entry name" value="Transgly"/>
    <property type="match status" value="1"/>
</dbReference>
<evidence type="ECO:0000256" key="17">
    <source>
        <dbReference type="ARBA" id="ARBA00022968"/>
    </source>
</evidence>
<keyword evidence="12" id="KW-0328">Glycosyltransferase</keyword>
<keyword evidence="19 29" id="KW-1133">Transmembrane helix</keyword>
<dbReference type="RefSeq" id="WP_232594333.1">
    <property type="nucleotide sequence ID" value="NZ_BSPD01000007.1"/>
</dbReference>
<dbReference type="InterPro" id="IPR031376">
    <property type="entry name" value="PCB_OB"/>
</dbReference>
<keyword evidence="22" id="KW-0511">Multifunctional enzyme</keyword>
<dbReference type="GO" id="GO:0009002">
    <property type="term" value="F:serine-type D-Ala-D-Ala carboxypeptidase activity"/>
    <property type="evidence" value="ECO:0007669"/>
    <property type="project" value="UniProtKB-EC"/>
</dbReference>
<comment type="function">
    <text evidence="1">Cell wall formation. Synthesis of cross-linked peptidoglycan from the lipid intermediates. The enzyme has a penicillin-insensitive transglycosylase N-terminal domain (formation of linear glycan strands) and a penicillin-sensitive transpeptidase C-terminal domain (cross-linking of the peptide subunits).</text>
</comment>
<evidence type="ECO:0000256" key="20">
    <source>
        <dbReference type="ARBA" id="ARBA00023136"/>
    </source>
</evidence>
<keyword evidence="21" id="KW-0046">Antibiotic resistance</keyword>
<dbReference type="InterPro" id="IPR001460">
    <property type="entry name" value="PCN-bd_Tpept"/>
</dbReference>
<dbReference type="GO" id="GO:0009252">
    <property type="term" value="P:peptidoglycan biosynthetic process"/>
    <property type="evidence" value="ECO:0007669"/>
    <property type="project" value="UniProtKB-KW"/>
</dbReference>
<name>A0AA37T3D7_9GAMM</name>
<dbReference type="InterPro" id="IPR012338">
    <property type="entry name" value="Beta-lactam/transpept-like"/>
</dbReference>
<evidence type="ECO:0000256" key="2">
    <source>
        <dbReference type="ARBA" id="ARBA00004249"/>
    </source>
</evidence>
<evidence type="ECO:0000256" key="27">
    <source>
        <dbReference type="ARBA" id="ARBA00060592"/>
    </source>
</evidence>
<evidence type="ECO:0000256" key="6">
    <source>
        <dbReference type="ARBA" id="ARBA00012448"/>
    </source>
</evidence>
<dbReference type="EC" id="3.4.16.4" evidence="6"/>
<dbReference type="FunFam" id="1.10.3810.10:FF:000003">
    <property type="entry name" value="Penicillin-binding protein 1a"/>
    <property type="match status" value="1"/>
</dbReference>
<comment type="pathway">
    <text evidence="27">Glycan biosynthesis.</text>
</comment>
<dbReference type="GO" id="GO:0008955">
    <property type="term" value="F:peptidoglycan glycosyltransferase activity"/>
    <property type="evidence" value="ECO:0007669"/>
    <property type="project" value="UniProtKB-EC"/>
</dbReference>
<dbReference type="Proteomes" id="UP001156870">
    <property type="component" value="Unassembled WGS sequence"/>
</dbReference>
<sequence>MAPKPLIPIEKMPKKRSVFALFFWFSLAGIGAISASLSGMYLYLSPKLPEVETLRETKFQIPLRIYTKDGKLIGEFGEKRRSPITYEQIPETFEHAILAAEDDRFYSHNGVDIKGLMRAASQILQTGEIQGGGSTITMQVARNFFLNRKQVFTRKFNEILLSLQIEKELTKEEILTLYINKIYLGNRAYGFQAAAQIYYGKDIGELSLAQYAMIAGLPKAPSAFNPVVNPSRALIRRNWILGRMLELGYIDNERYESAISEPVVAKNHGTTLDLYAPYIAEMARKEMLDRFGLDAYTDGYEVYLTIDSTLQMSAQKAIVNGLNNYDQRHGYRGPEASLPTKSTAPWSQVNDPTLLPESYKFSQQNAEVALTDEPLANDETASELETIKNDFKLDLTTGISSIFDRSLWLERLKDIPIFADQQPAAVVSVHNNGITVLLKNDEIIAIARENGLNKVRRFVSENYAAEPYKTLEEFLKPGDVVRVYEKQGQWFFSQIPSAQGALVALDPNNGAIRALVGGYDFNQSHFNRVTQATRQPGSNFKPFVYTAALENGFTPASIVNDAPIVFDDTSLENTWRPENSSGKFYGPTRLRTALYNSRNLVSIRVLRSIGIDTAINAMDRFGFDKNELPRDLSLALGSHALTPIQVATGYASFANGGFKVSPFLIERITNAESEITFEALPETACNEKCQQDSRLQTLTSLAEAELEAELKALESSDDISPEALLNNLNASDTASENQNDIDENTTDTDESIAIVEAQPTFLPRAERVMSPQVNYLINSMLRDVIKRGTGRKALSLKRSDLAGKTGTTNGPTDAWFSGYNSKIVATTWVGFDQNQLLGLREFGGSAALPIWIEFMQTALKGVPEDNLLQPDGIVSVKIDPETGLRARPGDPDAIFEMFREENTPELVDDTQNGDEDIPSHIAEELF</sequence>
<dbReference type="GO" id="GO:0005886">
    <property type="term" value="C:plasma membrane"/>
    <property type="evidence" value="ECO:0007669"/>
    <property type="project" value="UniProtKB-SubCell"/>
</dbReference>
<evidence type="ECO:0000256" key="18">
    <source>
        <dbReference type="ARBA" id="ARBA00022984"/>
    </source>
</evidence>
<evidence type="ECO:0000259" key="31">
    <source>
        <dbReference type="Pfam" id="PF00912"/>
    </source>
</evidence>
<comment type="similarity">
    <text evidence="4">In the C-terminal section; belongs to the transpeptidase family.</text>
</comment>
<dbReference type="GO" id="GO:0008658">
    <property type="term" value="F:penicillin binding"/>
    <property type="evidence" value="ECO:0007669"/>
    <property type="project" value="InterPro"/>
</dbReference>
<dbReference type="NCBIfam" id="TIGR02074">
    <property type="entry name" value="PBP_1a_fam"/>
    <property type="match status" value="1"/>
</dbReference>
<keyword evidence="8" id="KW-1003">Cell membrane</keyword>
<feature type="domain" description="Penicillin-binding protein OB-like" evidence="32">
    <location>
        <begin position="405"/>
        <end position="497"/>
    </location>
</feature>
<feature type="transmembrane region" description="Helical" evidence="29">
    <location>
        <begin position="21"/>
        <end position="44"/>
    </location>
</feature>
<evidence type="ECO:0000256" key="7">
    <source>
        <dbReference type="ARBA" id="ARBA00018638"/>
    </source>
</evidence>
<keyword evidence="23" id="KW-0961">Cell wall biogenesis/degradation</keyword>
<gene>
    <name evidence="33" type="ORF">GCM10007877_02090</name>
</gene>
<comment type="pathway">
    <text evidence="3">Cell wall biogenesis; peptidoglycan biosynthesis.</text>
</comment>
<feature type="domain" description="Penicillin-binding protein transpeptidase" evidence="30">
    <location>
        <begin position="500"/>
        <end position="676"/>
    </location>
</feature>
<evidence type="ECO:0000256" key="28">
    <source>
        <dbReference type="SAM" id="MobiDB-lite"/>
    </source>
</evidence>
<keyword evidence="9" id="KW-0997">Cell inner membrane</keyword>
<keyword evidence="13" id="KW-0808">Transferase</keyword>
<dbReference type="Gene3D" id="1.10.3810.10">
    <property type="entry name" value="Biosynthetic peptidoglycan transglycosylase-like"/>
    <property type="match status" value="1"/>
</dbReference>
<evidence type="ECO:0000256" key="3">
    <source>
        <dbReference type="ARBA" id="ARBA00004752"/>
    </source>
</evidence>
<accession>A0AA37T3D7</accession>
<evidence type="ECO:0000256" key="10">
    <source>
        <dbReference type="ARBA" id="ARBA00022645"/>
    </source>
</evidence>
<dbReference type="GO" id="GO:0030288">
    <property type="term" value="C:outer membrane-bounded periplasmic space"/>
    <property type="evidence" value="ECO:0007669"/>
    <property type="project" value="TreeGrafter"/>
</dbReference>
<evidence type="ECO:0000256" key="16">
    <source>
        <dbReference type="ARBA" id="ARBA00022960"/>
    </source>
</evidence>
<dbReference type="InterPro" id="IPR023346">
    <property type="entry name" value="Lysozyme-like_dom_sf"/>
</dbReference>
<keyword evidence="20 29" id="KW-0472">Membrane</keyword>
<dbReference type="AlphaFoldDB" id="A0AA37T3D7"/>
<keyword evidence="17" id="KW-0735">Signal-anchor</keyword>
<dbReference type="GO" id="GO:0071555">
    <property type="term" value="P:cell wall organization"/>
    <property type="evidence" value="ECO:0007669"/>
    <property type="project" value="UniProtKB-KW"/>
</dbReference>
<keyword evidence="11" id="KW-0645">Protease</keyword>
<evidence type="ECO:0000256" key="14">
    <source>
        <dbReference type="ARBA" id="ARBA00022692"/>
    </source>
</evidence>
<keyword evidence="15" id="KW-0378">Hydrolase</keyword>
<evidence type="ECO:0000256" key="9">
    <source>
        <dbReference type="ARBA" id="ARBA00022519"/>
    </source>
</evidence>
<dbReference type="GO" id="GO:0008360">
    <property type="term" value="P:regulation of cell shape"/>
    <property type="evidence" value="ECO:0007669"/>
    <property type="project" value="UniProtKB-KW"/>
</dbReference>
<dbReference type="PANTHER" id="PTHR32282">
    <property type="entry name" value="BINDING PROTEIN TRANSPEPTIDASE, PUTATIVE-RELATED"/>
    <property type="match status" value="1"/>
</dbReference>
<dbReference type="PANTHER" id="PTHR32282:SF27">
    <property type="entry name" value="PENICILLIN-BINDING PROTEIN 1A"/>
    <property type="match status" value="1"/>
</dbReference>
<dbReference type="SUPFAM" id="SSF53955">
    <property type="entry name" value="Lysozyme-like"/>
    <property type="match status" value="1"/>
</dbReference>
<comment type="caution">
    <text evidence="33">The sequence shown here is derived from an EMBL/GenBank/DDBJ whole genome shotgun (WGS) entry which is preliminary data.</text>
</comment>
<comment type="catalytic activity">
    <reaction evidence="24">
        <text>Preferential cleavage: (Ac)2-L-Lys-D-Ala-|-D-Ala. Also transpeptidation of peptidyl-alanyl moieties that are N-acyl substituents of D-alanine.</text>
        <dbReference type="EC" id="3.4.16.4"/>
    </reaction>
</comment>
<dbReference type="EMBL" id="BSPD01000007">
    <property type="protein sequence ID" value="GLS24497.1"/>
    <property type="molecule type" value="Genomic_DNA"/>
</dbReference>
<protein>
    <recommendedName>
        <fullName evidence="7">Penicillin-binding protein 1A</fullName>
        <ecNumber evidence="25">2.4.99.28</ecNumber>
        <ecNumber evidence="6">3.4.16.4</ecNumber>
    </recommendedName>
</protein>
<evidence type="ECO:0000256" key="26">
    <source>
        <dbReference type="ARBA" id="ARBA00049902"/>
    </source>
</evidence>
<evidence type="ECO:0000256" key="15">
    <source>
        <dbReference type="ARBA" id="ARBA00022801"/>
    </source>
</evidence>
<evidence type="ECO:0000256" key="24">
    <source>
        <dbReference type="ARBA" id="ARBA00034000"/>
    </source>
</evidence>
<evidence type="ECO:0000256" key="21">
    <source>
        <dbReference type="ARBA" id="ARBA00023251"/>
    </source>
</evidence>
<evidence type="ECO:0000256" key="8">
    <source>
        <dbReference type="ARBA" id="ARBA00022475"/>
    </source>
</evidence>
<dbReference type="Pfam" id="PF00905">
    <property type="entry name" value="Transpeptidase"/>
    <property type="match status" value="1"/>
</dbReference>
<feature type="domain" description="Glycosyl transferase family 51" evidence="31">
    <location>
        <begin position="69"/>
        <end position="244"/>
    </location>
</feature>
<dbReference type="EC" id="2.4.99.28" evidence="25"/>
<evidence type="ECO:0000256" key="22">
    <source>
        <dbReference type="ARBA" id="ARBA00023268"/>
    </source>
</evidence>
<feature type="compositionally biased region" description="Acidic residues" evidence="28">
    <location>
        <begin position="739"/>
        <end position="748"/>
    </location>
</feature>
<evidence type="ECO:0000256" key="11">
    <source>
        <dbReference type="ARBA" id="ARBA00022670"/>
    </source>
</evidence>
<evidence type="ECO:0000256" key="23">
    <source>
        <dbReference type="ARBA" id="ARBA00023316"/>
    </source>
</evidence>
<keyword evidence="18" id="KW-0573">Peptidoglycan synthesis</keyword>
<dbReference type="InterPro" id="IPR001264">
    <property type="entry name" value="Glyco_trans_51"/>
</dbReference>
<keyword evidence="16" id="KW-0133">Cell shape</keyword>
<keyword evidence="10" id="KW-0121">Carboxypeptidase</keyword>
<evidence type="ECO:0000256" key="25">
    <source>
        <dbReference type="ARBA" id="ARBA00044770"/>
    </source>
</evidence>
<evidence type="ECO:0000259" key="32">
    <source>
        <dbReference type="Pfam" id="PF17092"/>
    </source>
</evidence>
<dbReference type="InterPro" id="IPR036950">
    <property type="entry name" value="PBP_transglycosylase"/>
</dbReference>
<comment type="catalytic activity">
    <reaction evidence="26">
        <text>[GlcNAc-(1-&gt;4)-Mur2Ac(oyl-L-Ala-gamma-D-Glu-L-Lys-D-Ala-D-Ala)](n)-di-trans,octa-cis-undecaprenyl diphosphate + beta-D-GlcNAc-(1-&gt;4)-Mur2Ac(oyl-L-Ala-gamma-D-Glu-L-Lys-D-Ala-D-Ala)-di-trans,octa-cis-undecaprenyl diphosphate = [GlcNAc-(1-&gt;4)-Mur2Ac(oyl-L-Ala-gamma-D-Glu-L-Lys-D-Ala-D-Ala)](n+1)-di-trans,octa-cis-undecaprenyl diphosphate + di-trans,octa-cis-undecaprenyl diphosphate + H(+)</text>
        <dbReference type="Rhea" id="RHEA:23708"/>
        <dbReference type="Rhea" id="RHEA-COMP:9602"/>
        <dbReference type="Rhea" id="RHEA-COMP:9603"/>
        <dbReference type="ChEBI" id="CHEBI:15378"/>
        <dbReference type="ChEBI" id="CHEBI:58405"/>
        <dbReference type="ChEBI" id="CHEBI:60033"/>
        <dbReference type="ChEBI" id="CHEBI:78435"/>
        <dbReference type="EC" id="2.4.99.28"/>
    </reaction>
</comment>
<evidence type="ECO:0000256" key="5">
    <source>
        <dbReference type="ARBA" id="ARBA00007739"/>
    </source>
</evidence>
<evidence type="ECO:0000256" key="1">
    <source>
        <dbReference type="ARBA" id="ARBA00002624"/>
    </source>
</evidence>
<evidence type="ECO:0000256" key="4">
    <source>
        <dbReference type="ARBA" id="ARBA00007090"/>
    </source>
</evidence>
<organism evidence="33 34">
    <name type="scientific">Marinibactrum halimedae</name>
    <dbReference type="NCBI Taxonomy" id="1444977"/>
    <lineage>
        <taxon>Bacteria</taxon>
        <taxon>Pseudomonadati</taxon>
        <taxon>Pseudomonadota</taxon>
        <taxon>Gammaproteobacteria</taxon>
        <taxon>Cellvibrionales</taxon>
        <taxon>Cellvibrionaceae</taxon>
        <taxon>Marinibactrum</taxon>
    </lineage>
</organism>
<evidence type="ECO:0000313" key="34">
    <source>
        <dbReference type="Proteomes" id="UP001156870"/>
    </source>
</evidence>
<keyword evidence="14 29" id="KW-0812">Transmembrane</keyword>
<reference evidence="33 34" key="1">
    <citation type="journal article" date="2014" name="Int. J. Syst. Evol. Microbiol.">
        <title>Complete genome sequence of Corynebacterium casei LMG S-19264T (=DSM 44701T), isolated from a smear-ripened cheese.</title>
        <authorList>
            <consortium name="US DOE Joint Genome Institute (JGI-PGF)"/>
            <person name="Walter F."/>
            <person name="Albersmeier A."/>
            <person name="Kalinowski J."/>
            <person name="Ruckert C."/>
        </authorList>
    </citation>
    <scope>NUCLEOTIDE SEQUENCE [LARGE SCALE GENOMIC DNA]</scope>
    <source>
        <strain evidence="33 34">NBRC 110095</strain>
    </source>
</reference>
<evidence type="ECO:0000256" key="29">
    <source>
        <dbReference type="SAM" id="Phobius"/>
    </source>
</evidence>
<proteinExistence type="inferred from homology"/>
<evidence type="ECO:0000259" key="30">
    <source>
        <dbReference type="Pfam" id="PF00905"/>
    </source>
</evidence>
<dbReference type="Pfam" id="PF17092">
    <property type="entry name" value="PCB_OB"/>
    <property type="match status" value="1"/>
</dbReference>
<dbReference type="GO" id="GO:0046677">
    <property type="term" value="P:response to antibiotic"/>
    <property type="evidence" value="ECO:0007669"/>
    <property type="project" value="UniProtKB-KW"/>
</dbReference>
<dbReference type="SUPFAM" id="SSF56601">
    <property type="entry name" value="beta-lactamase/transpeptidase-like"/>
    <property type="match status" value="1"/>
</dbReference>
<keyword evidence="34" id="KW-1185">Reference proteome</keyword>
<evidence type="ECO:0000256" key="12">
    <source>
        <dbReference type="ARBA" id="ARBA00022676"/>
    </source>
</evidence>
<evidence type="ECO:0000256" key="19">
    <source>
        <dbReference type="ARBA" id="ARBA00022989"/>
    </source>
</evidence>
<comment type="similarity">
    <text evidence="5">In the N-terminal section; belongs to the glycosyltransferase 51 family.</text>
</comment>
<dbReference type="Gene3D" id="3.40.710.10">
    <property type="entry name" value="DD-peptidase/beta-lactamase superfamily"/>
    <property type="match status" value="3"/>
</dbReference>
<feature type="region of interest" description="Disordered" evidence="28">
    <location>
        <begin position="728"/>
        <end position="748"/>
    </location>
</feature>
<evidence type="ECO:0000256" key="13">
    <source>
        <dbReference type="ARBA" id="ARBA00022679"/>
    </source>
</evidence>
<evidence type="ECO:0000313" key="33">
    <source>
        <dbReference type="EMBL" id="GLS24497.1"/>
    </source>
</evidence>
<comment type="subcellular location">
    <subcellularLocation>
        <location evidence="2">Cell inner membrane</location>
        <topology evidence="2">Single-pass type II membrane protein</topology>
    </subcellularLocation>
</comment>
<dbReference type="GO" id="GO:0006508">
    <property type="term" value="P:proteolysis"/>
    <property type="evidence" value="ECO:0007669"/>
    <property type="project" value="UniProtKB-KW"/>
</dbReference>
<dbReference type="InterPro" id="IPR050396">
    <property type="entry name" value="Glycosyltr_51/Transpeptidase"/>
</dbReference>